<dbReference type="CDD" id="cd04496">
    <property type="entry name" value="SSB_OBF"/>
    <property type="match status" value="1"/>
</dbReference>
<evidence type="ECO:0000256" key="2">
    <source>
        <dbReference type="PROSITE-ProRule" id="PRU00252"/>
    </source>
</evidence>
<dbReference type="Gene3D" id="2.40.50.140">
    <property type="entry name" value="Nucleic acid-binding proteins"/>
    <property type="match status" value="1"/>
</dbReference>
<sequence length="94" mass="10342">MQTLLIVLCGVKPAENLANYTKKGDMIGVDGRIQTRNFEGNDGKRVFVTEVVAESVQFLDSKGKNSSSQQPSQPKNNTLENEGDPIDLEDDLPF</sequence>
<dbReference type="InterPro" id="IPR012340">
    <property type="entry name" value="NA-bd_OB-fold"/>
</dbReference>
<dbReference type="PROSITE" id="PS50935">
    <property type="entry name" value="SSB"/>
    <property type="match status" value="1"/>
</dbReference>
<evidence type="ECO:0000256" key="3">
    <source>
        <dbReference type="RuleBase" id="RU000524"/>
    </source>
</evidence>
<feature type="region of interest" description="Disordered" evidence="4">
    <location>
        <begin position="60"/>
        <end position="94"/>
    </location>
</feature>
<protein>
    <recommendedName>
        <fullName evidence="3">Single-stranded DNA-binding protein</fullName>
    </recommendedName>
</protein>
<reference evidence="6" key="1">
    <citation type="submission" date="2016-10" db="EMBL/GenBank/DDBJ databases">
        <authorList>
            <person name="Varghese N."/>
            <person name="Submissions S."/>
        </authorList>
    </citation>
    <scope>NUCLEOTIDE SEQUENCE [LARGE SCALE GENOMIC DNA]</scope>
    <source>
        <strain evidence="6">CGMCC 1.3566</strain>
    </source>
</reference>
<evidence type="ECO:0000313" key="5">
    <source>
        <dbReference type="EMBL" id="SES77220.1"/>
    </source>
</evidence>
<dbReference type="NCBIfam" id="TIGR00621">
    <property type="entry name" value="ssb"/>
    <property type="match status" value="1"/>
</dbReference>
<dbReference type="STRING" id="237682.SAMN05421676_101411"/>
<dbReference type="SUPFAM" id="SSF50249">
    <property type="entry name" value="Nucleic acid-binding proteins"/>
    <property type="match status" value="1"/>
</dbReference>
<feature type="compositionally biased region" description="Acidic residues" evidence="4">
    <location>
        <begin position="81"/>
        <end position="94"/>
    </location>
</feature>
<proteinExistence type="predicted"/>
<dbReference type="AlphaFoldDB" id="A0A1H9Z6N0"/>
<evidence type="ECO:0000256" key="1">
    <source>
        <dbReference type="ARBA" id="ARBA00023125"/>
    </source>
</evidence>
<dbReference type="InterPro" id="IPR000424">
    <property type="entry name" value="Primosome_PriB/ssb"/>
</dbReference>
<dbReference type="Proteomes" id="UP000199095">
    <property type="component" value="Unassembled WGS sequence"/>
</dbReference>
<name>A0A1H9Z6N0_9BACI</name>
<organism evidence="5 6">
    <name type="scientific">Salinibacillus kushneri</name>
    <dbReference type="NCBI Taxonomy" id="237682"/>
    <lineage>
        <taxon>Bacteria</taxon>
        <taxon>Bacillati</taxon>
        <taxon>Bacillota</taxon>
        <taxon>Bacilli</taxon>
        <taxon>Bacillales</taxon>
        <taxon>Bacillaceae</taxon>
        <taxon>Salinibacillus</taxon>
    </lineage>
</organism>
<evidence type="ECO:0000313" key="6">
    <source>
        <dbReference type="Proteomes" id="UP000199095"/>
    </source>
</evidence>
<gene>
    <name evidence="5" type="ORF">SAMN05421676_101411</name>
</gene>
<dbReference type="GO" id="GO:0006260">
    <property type="term" value="P:DNA replication"/>
    <property type="evidence" value="ECO:0007669"/>
    <property type="project" value="InterPro"/>
</dbReference>
<accession>A0A1H9Z6N0</accession>
<keyword evidence="1 2" id="KW-0238">DNA-binding</keyword>
<keyword evidence="6" id="KW-1185">Reference proteome</keyword>
<dbReference type="GO" id="GO:0003697">
    <property type="term" value="F:single-stranded DNA binding"/>
    <property type="evidence" value="ECO:0007669"/>
    <property type="project" value="InterPro"/>
</dbReference>
<dbReference type="EMBL" id="FOHJ01000001">
    <property type="protein sequence ID" value="SES77220.1"/>
    <property type="molecule type" value="Genomic_DNA"/>
</dbReference>
<evidence type="ECO:0000256" key="4">
    <source>
        <dbReference type="SAM" id="MobiDB-lite"/>
    </source>
</evidence>
<dbReference type="Pfam" id="PF00436">
    <property type="entry name" value="SSB"/>
    <property type="match status" value="1"/>
</dbReference>
<dbReference type="InterPro" id="IPR011344">
    <property type="entry name" value="ssDNA-bd"/>
</dbReference>
<feature type="compositionally biased region" description="Low complexity" evidence="4">
    <location>
        <begin position="64"/>
        <end position="77"/>
    </location>
</feature>